<dbReference type="RefSeq" id="WP_163285168.1">
    <property type="nucleotide sequence ID" value="NZ_JAAGVY010000015.1"/>
</dbReference>
<dbReference type="InterPro" id="IPR058515">
    <property type="entry name" value="DUF8202"/>
</dbReference>
<dbReference type="GO" id="GO:0030001">
    <property type="term" value="P:metal ion transport"/>
    <property type="evidence" value="ECO:0007669"/>
    <property type="project" value="TreeGrafter"/>
</dbReference>
<keyword evidence="2" id="KW-0677">Repeat</keyword>
<organism evidence="6 7">
    <name type="scientific">Cryomorpha ignava</name>
    <dbReference type="NCBI Taxonomy" id="101383"/>
    <lineage>
        <taxon>Bacteria</taxon>
        <taxon>Pseudomonadati</taxon>
        <taxon>Bacteroidota</taxon>
        <taxon>Flavobacteriia</taxon>
        <taxon>Flavobacteriales</taxon>
        <taxon>Cryomorphaceae</taxon>
        <taxon>Cryomorpha</taxon>
    </lineage>
</organism>
<accession>A0A7K3WQK4</accession>
<gene>
    <name evidence="6" type="ORF">G3O08_09700</name>
</gene>
<dbReference type="Proteomes" id="UP000486602">
    <property type="component" value="Unassembled WGS sequence"/>
</dbReference>
<keyword evidence="7" id="KW-1185">Reference proteome</keyword>
<dbReference type="InterPro" id="IPR003644">
    <property type="entry name" value="Calx_beta"/>
</dbReference>
<sequence>MTPYNIVIQLFKQVLLLFLFFTISPSSYSQLGPGGVSNETPNTQAPTQSDLRLWLDASTLTTLADGDPVDIWNDISYSAVNDKGFRQSSDNFLPPYFRDDPSAAINGYPVVTFEDGRMLKVNSSSDLNTSITTTYEQTMIFAFRTSEDVTSRQILWEEGGGWRGMNAFIYNGEIYLGAYDKQVDNDPGPNVPAFGYNYVKSPIQPNTTYVLSHIFSAPTNNTLNGYVNGYQNGSYFGTLINGGQYNGGIGGVYRHPDAIGIGAVNSDSFNEHGPINNQTGLYSFRGRLAEICYYNKLLNDAERIIVENYLGAKYYANIIVNDKYAHQADYGRDVIGIGQTSNSPATRHSVSQGRNPFEISPFNSGISFNTSNEFLFVGSNGLPLTLTEDNVPNDPGSTKRTERIWRFDESGDLSFVKFRFHISDLPPLPAGFSKHILIFDNTSPNFPSFTTSNSTTYELADAGGGFYEAKVNVIDNSFMTIGVLKPQVSFANSEAFAVEGDPAPDSTVYVNKVYARLNYIPTSLVKIDFSFTDGTATRSTDYGYLNSDVSNGVTFPPGVQQVPIRIWVKNDIVLEDNPSTESFYINLEIGSNTTTGVGMGTPSQHTFTIYDNDPPPKLSFAQSTSQALEGVGSHSIDIVRTGSTAGTASARVKINLGTSTTAIANEDYTYPVYKTVVFAPGESIKSVTVDILDDDIDEVNEFIKFQLYYIAGAGSEASSILFHTVEILDDDPPPTIEFTSVTSQNYETNGTPLILIELDKPSSKPISVSYTKTELLTTAASYGPDYELTFPATIIIPPGDTLGYPINFFVQQDGIAEDDETVEFEITGASNANVGTNTRHVYTIKDYSTFEWKGAAGVGKDSDNIFWLDINRQSGSHNSSLQILTNFSPQNIDIYQNTEGRRANIQTTSNLINGKKTMNFDGGDMYKISNSGLINIAPYVVNKSYFMVIKTGVSVNGWHTIYKQGGGSRGLAIYIQDGSLYFHAWNNPNDGSESPWGSGFGPARYARYDGLLPNTAYVVECLFDKDATNKLRVYVNGELGQRTETGSCGRIYSHSGAISLGGADGDARYHDNSSTSGRYFKGYLAEMIHFSDAPVNETRRKILENYLSGKYNIPLNTGQLVELNTGLDNDIAGIGQLNASTVDTHTDSQGSSILRIKTPSIITNNSFAFWGHNNVALSEIWPWSNASLPNGVVERSGRVWHFSKTGSIDGFQILIRFNTALNAADFGVNDLKLLIHGNPDAQNFNGARIINASEIMSGYVARFNNVSIGDGEFIALANASSITPLPIELLSFEASASGSLVNLNWITSTEINNEFFEIQRADADLKFETIAVVNGAGTSNRMLFYSEIDREPLQGMNYYRLKQIDYDGVYEYSDVVSVLFDKEQTAIDNFDFIVYPNPTKGDNQINIISNSKMGDSTEWQVHITSTTGSVLLKLKYEAKNAYQTINLPSRISSGAYLITLSNNQFTKSQKIIVN</sequence>
<evidence type="ECO:0000256" key="2">
    <source>
        <dbReference type="ARBA" id="ARBA00022737"/>
    </source>
</evidence>
<evidence type="ECO:0000313" key="6">
    <source>
        <dbReference type="EMBL" id="NEN23774.1"/>
    </source>
</evidence>
<dbReference type="InterPro" id="IPR038081">
    <property type="entry name" value="CalX-like_sf"/>
</dbReference>
<feature type="domain" description="Calx-beta" evidence="5">
    <location>
        <begin position="605"/>
        <end position="708"/>
    </location>
</feature>
<keyword evidence="3" id="KW-0106">Calcium</keyword>
<dbReference type="PANTHER" id="PTHR11878">
    <property type="entry name" value="SODIUM/CALCIUM EXCHANGER"/>
    <property type="match status" value="1"/>
</dbReference>
<dbReference type="Pfam" id="PF18962">
    <property type="entry name" value="Por_Secre_tail"/>
    <property type="match status" value="1"/>
</dbReference>
<dbReference type="SUPFAM" id="SSF141072">
    <property type="entry name" value="CalX-like"/>
    <property type="match status" value="3"/>
</dbReference>
<dbReference type="GO" id="GO:0016020">
    <property type="term" value="C:membrane"/>
    <property type="evidence" value="ECO:0007669"/>
    <property type="project" value="InterPro"/>
</dbReference>
<dbReference type="InterPro" id="IPR026444">
    <property type="entry name" value="Secre_tail"/>
</dbReference>
<reference evidence="6 7" key="1">
    <citation type="submission" date="2020-02" db="EMBL/GenBank/DDBJ databases">
        <title>Out from the shadows clarifying the taxonomy of the family Cryomorphaceae and related taxa by utilizing the GTDB taxonomic framework.</title>
        <authorList>
            <person name="Bowman J.P."/>
        </authorList>
    </citation>
    <scope>NUCLEOTIDE SEQUENCE [LARGE SCALE GENOMIC DNA]</scope>
    <source>
        <strain evidence="6 7">QSSC 1-22</strain>
    </source>
</reference>
<dbReference type="GO" id="GO:0005975">
    <property type="term" value="P:carbohydrate metabolic process"/>
    <property type="evidence" value="ECO:0007669"/>
    <property type="project" value="UniProtKB-ARBA"/>
</dbReference>
<evidence type="ECO:0000313" key="7">
    <source>
        <dbReference type="Proteomes" id="UP000486602"/>
    </source>
</evidence>
<feature type="domain" description="Calx-beta" evidence="5">
    <location>
        <begin position="479"/>
        <end position="588"/>
    </location>
</feature>
<dbReference type="InterPro" id="IPR013320">
    <property type="entry name" value="ConA-like_dom_sf"/>
</dbReference>
<keyword evidence="1" id="KW-0732">Signal</keyword>
<feature type="domain" description="Calx-beta" evidence="5">
    <location>
        <begin position="723"/>
        <end position="827"/>
    </location>
</feature>
<dbReference type="SUPFAM" id="SSF49899">
    <property type="entry name" value="Concanavalin A-like lectins/glucanases"/>
    <property type="match status" value="1"/>
</dbReference>
<evidence type="ECO:0000256" key="4">
    <source>
        <dbReference type="ARBA" id="ARBA00023065"/>
    </source>
</evidence>
<keyword evidence="4" id="KW-0813">Transport</keyword>
<keyword evidence="4" id="KW-0406">Ion transport</keyword>
<dbReference type="NCBIfam" id="TIGR04183">
    <property type="entry name" value="Por_Secre_tail"/>
    <property type="match status" value="1"/>
</dbReference>
<proteinExistence type="predicted"/>
<dbReference type="Pfam" id="PF03160">
    <property type="entry name" value="Calx-beta"/>
    <property type="match status" value="2"/>
</dbReference>
<dbReference type="GO" id="GO:0004553">
    <property type="term" value="F:hydrolase activity, hydrolyzing O-glycosyl compounds"/>
    <property type="evidence" value="ECO:0007669"/>
    <property type="project" value="UniProtKB-ARBA"/>
</dbReference>
<protein>
    <submittedName>
        <fullName evidence="6">T9SS type A sorting domain-containing protein</fullName>
    </submittedName>
</protein>
<dbReference type="Gene3D" id="2.60.40.2030">
    <property type="match status" value="3"/>
</dbReference>
<dbReference type="Pfam" id="PF26628">
    <property type="entry name" value="DUF8202"/>
    <property type="match status" value="2"/>
</dbReference>
<evidence type="ECO:0000256" key="1">
    <source>
        <dbReference type="ARBA" id="ARBA00022729"/>
    </source>
</evidence>
<dbReference type="InterPro" id="IPR051171">
    <property type="entry name" value="CaCA"/>
</dbReference>
<comment type="caution">
    <text evidence="6">The sequence shown here is derived from an EMBL/GenBank/DDBJ whole genome shotgun (WGS) entry which is preliminary data.</text>
</comment>
<evidence type="ECO:0000259" key="5">
    <source>
        <dbReference type="SMART" id="SM00237"/>
    </source>
</evidence>
<dbReference type="EMBL" id="JAAGVY010000015">
    <property type="protein sequence ID" value="NEN23774.1"/>
    <property type="molecule type" value="Genomic_DNA"/>
</dbReference>
<dbReference type="PANTHER" id="PTHR11878:SF65">
    <property type="entry name" value="NA_CA-EXCHANGE PROTEIN, ISOFORM G"/>
    <property type="match status" value="1"/>
</dbReference>
<name>A0A7K3WQK4_9FLAO</name>
<evidence type="ECO:0000256" key="3">
    <source>
        <dbReference type="ARBA" id="ARBA00022837"/>
    </source>
</evidence>
<dbReference type="GO" id="GO:0007154">
    <property type="term" value="P:cell communication"/>
    <property type="evidence" value="ECO:0007669"/>
    <property type="project" value="InterPro"/>
</dbReference>
<dbReference type="SMART" id="SM00237">
    <property type="entry name" value="Calx_beta"/>
    <property type="match status" value="3"/>
</dbReference>